<evidence type="ECO:0000256" key="8">
    <source>
        <dbReference type="ARBA" id="ARBA00047334"/>
    </source>
</evidence>
<dbReference type="PANTHER" id="PTHR20857">
    <property type="entry name" value="THIAMINE-PHOSPHATE PYROPHOSPHORYLASE"/>
    <property type="match status" value="1"/>
</dbReference>
<evidence type="ECO:0000256" key="11">
    <source>
        <dbReference type="SAM" id="MobiDB-lite"/>
    </source>
</evidence>
<accession>A0AA35R7V8</accession>
<evidence type="ECO:0000256" key="9">
    <source>
        <dbReference type="ARBA" id="ARBA00047851"/>
    </source>
</evidence>
<keyword evidence="7" id="KW-0784">Thiamine biosynthesis</keyword>
<organism evidence="13 14">
    <name type="scientific">Geodia barretti</name>
    <name type="common">Barrett's horny sponge</name>
    <dbReference type="NCBI Taxonomy" id="519541"/>
    <lineage>
        <taxon>Eukaryota</taxon>
        <taxon>Metazoa</taxon>
        <taxon>Porifera</taxon>
        <taxon>Demospongiae</taxon>
        <taxon>Heteroscleromorpha</taxon>
        <taxon>Tetractinellida</taxon>
        <taxon>Astrophorina</taxon>
        <taxon>Geodiidae</taxon>
        <taxon>Geodia</taxon>
    </lineage>
</organism>
<dbReference type="GO" id="GO:0004789">
    <property type="term" value="F:thiamine-phosphate diphosphorylase activity"/>
    <property type="evidence" value="ECO:0007669"/>
    <property type="project" value="UniProtKB-EC"/>
</dbReference>
<comment type="catalytic activity">
    <reaction evidence="10">
        <text>2-[(2R,5Z)-2-carboxy-4-methylthiazol-5(2H)-ylidene]ethyl phosphate + 4-amino-2-methyl-5-(diphosphooxymethyl)pyrimidine + 2 H(+) = thiamine phosphate + CO2 + diphosphate</text>
        <dbReference type="Rhea" id="RHEA:47844"/>
        <dbReference type="ChEBI" id="CHEBI:15378"/>
        <dbReference type="ChEBI" id="CHEBI:16526"/>
        <dbReference type="ChEBI" id="CHEBI:33019"/>
        <dbReference type="ChEBI" id="CHEBI:37575"/>
        <dbReference type="ChEBI" id="CHEBI:57841"/>
        <dbReference type="ChEBI" id="CHEBI:62899"/>
        <dbReference type="EC" id="2.5.1.3"/>
    </reaction>
</comment>
<dbReference type="InterPro" id="IPR013785">
    <property type="entry name" value="Aldolase_TIM"/>
</dbReference>
<dbReference type="AlphaFoldDB" id="A0AA35R7V8"/>
<sequence>MLQLRDKLRDKGEQLPLATVLRDLCAANDALLIINDHADLAAAIGPDHVGLHVGQTDLPVAEARKILAPGQVLGRSNRDPDLIIESQQMGADHVAFGAMYTTTTKPMIRNPQGPERLKQARAAAQVPLVAIGGITAANVGPVVEAGADAICVTAAVGSAPRSRSRRRCAYRRDSSRRRTGLGRIPDANPLQLKAGGHVGRRR</sequence>
<feature type="domain" description="Thiamine phosphate synthase/TenI" evidence="12">
    <location>
        <begin position="1"/>
        <end position="156"/>
    </location>
</feature>
<feature type="region of interest" description="Disordered" evidence="11">
    <location>
        <begin position="162"/>
        <end position="202"/>
    </location>
</feature>
<keyword evidence="6" id="KW-0460">Magnesium</keyword>
<evidence type="ECO:0000256" key="3">
    <source>
        <dbReference type="ARBA" id="ARBA00012830"/>
    </source>
</evidence>
<feature type="compositionally biased region" description="Basic residues" evidence="11">
    <location>
        <begin position="162"/>
        <end position="180"/>
    </location>
</feature>
<evidence type="ECO:0000256" key="2">
    <source>
        <dbReference type="ARBA" id="ARBA00005165"/>
    </source>
</evidence>
<gene>
    <name evidence="13" type="ORF">GBAR_LOCUS4188</name>
</gene>
<evidence type="ECO:0000256" key="6">
    <source>
        <dbReference type="ARBA" id="ARBA00022842"/>
    </source>
</evidence>
<dbReference type="EMBL" id="CASHTH010000603">
    <property type="protein sequence ID" value="CAI8005372.1"/>
    <property type="molecule type" value="Genomic_DNA"/>
</dbReference>
<dbReference type="SUPFAM" id="SSF51391">
    <property type="entry name" value="Thiamin phosphate synthase"/>
    <property type="match status" value="1"/>
</dbReference>
<evidence type="ECO:0000256" key="4">
    <source>
        <dbReference type="ARBA" id="ARBA00022679"/>
    </source>
</evidence>
<reference evidence="13" key="1">
    <citation type="submission" date="2023-03" db="EMBL/GenBank/DDBJ databases">
        <authorList>
            <person name="Steffen K."/>
            <person name="Cardenas P."/>
        </authorList>
    </citation>
    <scope>NUCLEOTIDE SEQUENCE</scope>
</reference>
<evidence type="ECO:0000256" key="7">
    <source>
        <dbReference type="ARBA" id="ARBA00022977"/>
    </source>
</evidence>
<dbReference type="GO" id="GO:0046872">
    <property type="term" value="F:metal ion binding"/>
    <property type="evidence" value="ECO:0007669"/>
    <property type="project" value="UniProtKB-KW"/>
</dbReference>
<evidence type="ECO:0000256" key="10">
    <source>
        <dbReference type="ARBA" id="ARBA00047883"/>
    </source>
</evidence>
<evidence type="ECO:0000256" key="1">
    <source>
        <dbReference type="ARBA" id="ARBA00001946"/>
    </source>
</evidence>
<protein>
    <recommendedName>
        <fullName evidence="3">thiamine phosphate synthase</fullName>
        <ecNumber evidence="3">2.5.1.3</ecNumber>
    </recommendedName>
</protein>
<dbReference type="InterPro" id="IPR034291">
    <property type="entry name" value="TMP_synthase"/>
</dbReference>
<dbReference type="NCBIfam" id="TIGR00693">
    <property type="entry name" value="thiE"/>
    <property type="match status" value="1"/>
</dbReference>
<dbReference type="GO" id="GO:0009228">
    <property type="term" value="P:thiamine biosynthetic process"/>
    <property type="evidence" value="ECO:0007669"/>
    <property type="project" value="UniProtKB-KW"/>
</dbReference>
<dbReference type="InterPro" id="IPR036206">
    <property type="entry name" value="ThiamineP_synth_sf"/>
</dbReference>
<comment type="caution">
    <text evidence="13">The sequence shown here is derived from an EMBL/GenBank/DDBJ whole genome shotgun (WGS) entry which is preliminary data.</text>
</comment>
<evidence type="ECO:0000313" key="13">
    <source>
        <dbReference type="EMBL" id="CAI8005372.1"/>
    </source>
</evidence>
<name>A0AA35R7V8_GEOBA</name>
<proteinExistence type="predicted"/>
<keyword evidence="14" id="KW-1185">Reference proteome</keyword>
<dbReference type="InterPro" id="IPR022998">
    <property type="entry name" value="ThiamineP_synth_TenI"/>
</dbReference>
<dbReference type="GO" id="GO:0005737">
    <property type="term" value="C:cytoplasm"/>
    <property type="evidence" value="ECO:0007669"/>
    <property type="project" value="TreeGrafter"/>
</dbReference>
<dbReference type="Proteomes" id="UP001174909">
    <property type="component" value="Unassembled WGS sequence"/>
</dbReference>
<dbReference type="CDD" id="cd00564">
    <property type="entry name" value="TMP_TenI"/>
    <property type="match status" value="1"/>
</dbReference>
<dbReference type="EC" id="2.5.1.3" evidence="3"/>
<comment type="catalytic activity">
    <reaction evidence="9">
        <text>2-(2-carboxy-4-methylthiazol-5-yl)ethyl phosphate + 4-amino-2-methyl-5-(diphosphooxymethyl)pyrimidine + 2 H(+) = thiamine phosphate + CO2 + diphosphate</text>
        <dbReference type="Rhea" id="RHEA:47848"/>
        <dbReference type="ChEBI" id="CHEBI:15378"/>
        <dbReference type="ChEBI" id="CHEBI:16526"/>
        <dbReference type="ChEBI" id="CHEBI:33019"/>
        <dbReference type="ChEBI" id="CHEBI:37575"/>
        <dbReference type="ChEBI" id="CHEBI:57841"/>
        <dbReference type="ChEBI" id="CHEBI:62890"/>
        <dbReference type="EC" id="2.5.1.3"/>
    </reaction>
</comment>
<evidence type="ECO:0000259" key="12">
    <source>
        <dbReference type="Pfam" id="PF02581"/>
    </source>
</evidence>
<comment type="cofactor">
    <cofactor evidence="1">
        <name>Mg(2+)</name>
        <dbReference type="ChEBI" id="CHEBI:18420"/>
    </cofactor>
</comment>
<comment type="pathway">
    <text evidence="2">Cofactor biosynthesis; thiamine diphosphate biosynthesis; thiamine phosphate from 4-amino-2-methyl-5-diphosphomethylpyrimidine and 4-methyl-5-(2-phosphoethyl)-thiazole: step 1/1.</text>
</comment>
<keyword evidence="5" id="KW-0479">Metal-binding</keyword>
<keyword evidence="4" id="KW-0808">Transferase</keyword>
<dbReference type="Pfam" id="PF02581">
    <property type="entry name" value="TMP-TENI"/>
    <property type="match status" value="1"/>
</dbReference>
<evidence type="ECO:0000313" key="14">
    <source>
        <dbReference type="Proteomes" id="UP001174909"/>
    </source>
</evidence>
<comment type="catalytic activity">
    <reaction evidence="8">
        <text>4-methyl-5-(2-phosphooxyethyl)-thiazole + 4-amino-2-methyl-5-(diphosphooxymethyl)pyrimidine + H(+) = thiamine phosphate + diphosphate</text>
        <dbReference type="Rhea" id="RHEA:22328"/>
        <dbReference type="ChEBI" id="CHEBI:15378"/>
        <dbReference type="ChEBI" id="CHEBI:33019"/>
        <dbReference type="ChEBI" id="CHEBI:37575"/>
        <dbReference type="ChEBI" id="CHEBI:57841"/>
        <dbReference type="ChEBI" id="CHEBI:58296"/>
        <dbReference type="EC" id="2.5.1.3"/>
    </reaction>
</comment>
<dbReference type="Gene3D" id="3.20.20.70">
    <property type="entry name" value="Aldolase class I"/>
    <property type="match status" value="1"/>
</dbReference>
<evidence type="ECO:0000256" key="5">
    <source>
        <dbReference type="ARBA" id="ARBA00022723"/>
    </source>
</evidence>
<dbReference type="PANTHER" id="PTHR20857:SF15">
    <property type="entry name" value="THIAMINE-PHOSPHATE SYNTHASE"/>
    <property type="match status" value="1"/>
</dbReference>